<keyword evidence="3" id="KW-1185">Reference proteome</keyword>
<feature type="transmembrane region" description="Helical" evidence="1">
    <location>
        <begin position="965"/>
        <end position="994"/>
    </location>
</feature>
<dbReference type="AlphaFoldDB" id="A0A7M5VE86"/>
<evidence type="ECO:0000256" key="1">
    <source>
        <dbReference type="SAM" id="Phobius"/>
    </source>
</evidence>
<dbReference type="InterPro" id="IPR011050">
    <property type="entry name" value="Pectin_lyase_fold/virulence"/>
</dbReference>
<feature type="transmembrane region" description="Helical" evidence="1">
    <location>
        <begin position="787"/>
        <end position="807"/>
    </location>
</feature>
<feature type="transmembrane region" description="Helical" evidence="1">
    <location>
        <begin position="903"/>
        <end position="925"/>
    </location>
</feature>
<feature type="transmembrane region" description="Helical" evidence="1">
    <location>
        <begin position="1014"/>
        <end position="1035"/>
    </location>
</feature>
<keyword evidence="1" id="KW-0472">Membrane</keyword>
<feature type="transmembrane region" description="Helical" evidence="1">
    <location>
        <begin position="653"/>
        <end position="671"/>
    </location>
</feature>
<dbReference type="SUPFAM" id="SSF51126">
    <property type="entry name" value="Pectin lyase-like"/>
    <property type="match status" value="1"/>
</dbReference>
<feature type="transmembrane region" description="Helical" evidence="1">
    <location>
        <begin position="1047"/>
        <end position="1069"/>
    </location>
</feature>
<feature type="transmembrane region" description="Helical" evidence="1">
    <location>
        <begin position="867"/>
        <end position="896"/>
    </location>
</feature>
<dbReference type="EnsemblMetazoa" id="CLYHEMT009833.1">
    <property type="protein sequence ID" value="CLYHEMP009833.1"/>
    <property type="gene ID" value="CLYHEMG009833"/>
</dbReference>
<reference evidence="2" key="1">
    <citation type="submission" date="2021-01" db="UniProtKB">
        <authorList>
            <consortium name="EnsemblMetazoa"/>
        </authorList>
    </citation>
    <scope>IDENTIFICATION</scope>
</reference>
<dbReference type="OrthoDB" id="5967851at2759"/>
<keyword evidence="1" id="KW-1133">Transmembrane helix</keyword>
<evidence type="ECO:0000313" key="3">
    <source>
        <dbReference type="Proteomes" id="UP000594262"/>
    </source>
</evidence>
<organism evidence="2 3">
    <name type="scientific">Clytia hemisphaerica</name>
    <dbReference type="NCBI Taxonomy" id="252671"/>
    <lineage>
        <taxon>Eukaryota</taxon>
        <taxon>Metazoa</taxon>
        <taxon>Cnidaria</taxon>
        <taxon>Hydrozoa</taxon>
        <taxon>Hydroidolina</taxon>
        <taxon>Leptothecata</taxon>
        <taxon>Obeliida</taxon>
        <taxon>Clytiidae</taxon>
        <taxon>Clytia</taxon>
    </lineage>
</organism>
<name>A0A7M5VE86_9CNID</name>
<keyword evidence="1" id="KW-0812">Transmembrane</keyword>
<dbReference type="Proteomes" id="UP000594262">
    <property type="component" value="Unplaced"/>
</dbReference>
<protein>
    <submittedName>
        <fullName evidence="2">Uncharacterized protein</fullName>
    </submittedName>
</protein>
<sequence length="1079" mass="125441">EKRTLALKGLNENTDKSLDFMLYLEHIKNAVFRDETTIKSSTFKNFMLAYDSFVWMQNFNFHETNVENLIISRDSSLTISRFELHNTTINEWACFLWNSNYNVNEARVVDSVLKMRLVSSLISSNVTIQSIELQNTTVYGSAFFVSESIFKANEIRVVDCVMEETFYVWGGIFNANKIRIVDSTLLGLVYLRTKSNITIKYISMNKTDIKETFVASYEFSKSTITNVTIHESRIIGRMFYLAERSNVILKNATIFDTKIGQDMFYLYESTVTLEQFIIIRCDIYCAFKAIESVKKLGLGIKSEFFKSNLTVLDFRLNDSRLQENLFNLKYANIYLEGIEIKNSYIDKSILDIEKSTVKLRGFSLINNTTPNFAIQMNRVETATCENFTTHGNTFLTLMRIQSSYFKISNFKSVRDNTEGKIAIFDVEFSDLYLTNSMYTLNSIAIGSQIMNSKQSTIYFTKVDIVLPKSLSEELKVWKMFGKHRGKIKNFSTVCGNHFNPQIKRLKLSTEIVCNRCPSAQYSMSIGNFLITFLESMSKLANKTNAIKLSKIAQIEKVTCKICPTGSRCPDNELIARDNFHGFYENKTADYRFLLCPERYCCSSTTRNCKSPTTCNLNREGRLCGKCEEGYFISFFNNKCINISECTNGSQHSFWTLFFTSFIALAVLLTFLKDLITAIKCAGPIIMACLWKTRAKKKEEDANEIDEMEELQPGDNRRKRKEISTSSIFNILVSFFQLKALITVQSNEKTLIDKLMNMDIVVKSSEALDALCPFRGFNVVWREVLNGYTIPFLLLMTIATLHLIVKLLKHFRPSSLRLTWLITRFCVGYYIIIAFCYKNICRTVFMLLNCKTMNEVTFLYMDGTLECFSLWQVANMLFLVCWVVPFPFAVVLGYYLFKNKKISVTTFLIFLMFPMFCILRTCFSRWKRTVETDRSDFIGNRLAEIFEEPYREKFFWWESWRLMERFIVSGIAVFLTNPIYRILYLTPVFASLSYFHFRMNPYKRSMYILKRLDTVSWFCLFILLFINGMRAVVYIYDVPNIDFISHALEAANILENLFSPLWYLIISFILKKLSENLLNF</sequence>
<evidence type="ECO:0000313" key="2">
    <source>
        <dbReference type="EnsemblMetazoa" id="CLYHEMP009833.1"/>
    </source>
</evidence>
<proteinExistence type="predicted"/>
<accession>A0A7M5VE86</accession>